<dbReference type="EMBL" id="MLFR01000006">
    <property type="protein sequence ID" value="ORM69966.1"/>
    <property type="molecule type" value="Genomic_DNA"/>
</dbReference>
<evidence type="ECO:0000313" key="2">
    <source>
        <dbReference type="Proteomes" id="UP000193558"/>
    </source>
</evidence>
<reference evidence="1 2" key="1">
    <citation type="journal article" date="2017" name="Antonie Van Leeuwenhoek">
        <title>Phylogenomic resolution of the bacterial genus Pantoea and its relationship with Erwinia and Tatumella.</title>
        <authorList>
            <person name="Palmer M."/>
            <person name="Steenkamp E.T."/>
            <person name="Coetzee M.P."/>
            <person name="Chan W.Y."/>
            <person name="van Zyl E."/>
            <person name="De Maayer P."/>
            <person name="Coutinho T.A."/>
            <person name="Blom J."/>
            <person name="Smits T.H."/>
            <person name="Duffy B."/>
            <person name="Venter S.N."/>
        </authorList>
    </citation>
    <scope>NUCLEOTIDE SEQUENCE [LARGE SCALE GENOMIC DNA]</scope>
    <source>
        <strain evidence="1 2">LMG 26275</strain>
    </source>
</reference>
<dbReference type="OrthoDB" id="6636280at2"/>
<proteinExistence type="predicted"/>
<evidence type="ECO:0008006" key="3">
    <source>
        <dbReference type="Google" id="ProtNLM"/>
    </source>
</evidence>
<dbReference type="AlphaFoldDB" id="A0A1X1D020"/>
<dbReference type="Proteomes" id="UP000193558">
    <property type="component" value="Unassembled WGS sequence"/>
</dbReference>
<evidence type="ECO:0000313" key="1">
    <source>
        <dbReference type="EMBL" id="ORM69966.1"/>
    </source>
</evidence>
<sequence>MNTLLKASIVACVAVGLSGCAISLPFNNRLAYSSITDMKSVQVQGERPKLSIVWNPADFPQRIDIHGSDGFVGGGSRTRLPTGVALSSRIEEAISTYADITAGGKNLTITVLEARSGFEYSAGMFNITPAIDVGTVTLNAAFNLNGKTWTQQFSSHKKDPTIGGTSQTGILESAWDDVAVQVAKNIASHITP</sequence>
<organism evidence="1 2">
    <name type="scientific">Pantoea rwandensis</name>
    <dbReference type="NCBI Taxonomy" id="1076550"/>
    <lineage>
        <taxon>Bacteria</taxon>
        <taxon>Pseudomonadati</taxon>
        <taxon>Pseudomonadota</taxon>
        <taxon>Gammaproteobacteria</taxon>
        <taxon>Enterobacterales</taxon>
        <taxon>Erwiniaceae</taxon>
        <taxon>Pantoea</taxon>
    </lineage>
</organism>
<dbReference type="RefSeq" id="WP_084934130.1">
    <property type="nucleotide sequence ID" value="NZ_MLFR01000006.1"/>
</dbReference>
<name>A0A1X1D020_9GAMM</name>
<accession>A0A1X1D020</accession>
<gene>
    <name evidence="1" type="ORF">HA51_08515</name>
</gene>
<comment type="caution">
    <text evidence="1">The sequence shown here is derived from an EMBL/GenBank/DDBJ whole genome shotgun (WGS) entry which is preliminary data.</text>
</comment>
<protein>
    <recommendedName>
        <fullName evidence="3">Lipoprotein</fullName>
    </recommendedName>
</protein>
<dbReference type="PROSITE" id="PS51257">
    <property type="entry name" value="PROKAR_LIPOPROTEIN"/>
    <property type="match status" value="1"/>
</dbReference>